<protein>
    <submittedName>
        <fullName evidence="1">PAS domain-containing protein</fullName>
    </submittedName>
</protein>
<gene>
    <name evidence="1" type="ORF">EOW65_02145</name>
</gene>
<evidence type="ECO:0000313" key="2">
    <source>
        <dbReference type="Proteomes" id="UP000286594"/>
    </source>
</evidence>
<keyword evidence="2" id="KW-1185">Reference proteome</keyword>
<dbReference type="EMBL" id="SAVB01000002">
    <property type="protein sequence ID" value="RWR52401.1"/>
    <property type="molecule type" value="Genomic_DNA"/>
</dbReference>
<dbReference type="RefSeq" id="WP_128147363.1">
    <property type="nucleotide sequence ID" value="NZ_SAVB01000002.1"/>
</dbReference>
<dbReference type="Pfam" id="PF07310">
    <property type="entry name" value="PAS_5"/>
    <property type="match status" value="1"/>
</dbReference>
<name>A0A443LT90_9RHOB</name>
<sequence>MDRDIDDKVIHFGAQAGLGMQIASELRAYWEALRRGRLVPTRADVDPRGIERALEYAFILERVAPGIGRFRLAGMHLNELMGMEVRGMPLTALFTPQGRKHVTEALEAVFGGPAIADLRLVSDGGPGRPRLDARLLILPMKSDLGDITRALGCLVAEGDGFGRPPRRFDVIAAHVEPVIAGAPTPGPLPLPVRPEEIGLDAPVFGNRRPALPEFDTPLATRPLSDCTPEERRAMFHVISNA</sequence>
<organism evidence="1 2">
    <name type="scientific">Paenirhodobacter ferrireducens</name>
    <dbReference type="NCBI Taxonomy" id="1215032"/>
    <lineage>
        <taxon>Bacteria</taxon>
        <taxon>Pseudomonadati</taxon>
        <taxon>Pseudomonadota</taxon>
        <taxon>Alphaproteobacteria</taxon>
        <taxon>Rhodobacterales</taxon>
        <taxon>Rhodobacter group</taxon>
        <taxon>Paenirhodobacter</taxon>
    </lineage>
</organism>
<evidence type="ECO:0000313" key="1">
    <source>
        <dbReference type="EMBL" id="RWR52401.1"/>
    </source>
</evidence>
<proteinExistence type="predicted"/>
<accession>A0A443LT90</accession>
<dbReference type="InterPro" id="IPR009922">
    <property type="entry name" value="DUF1457"/>
</dbReference>
<comment type="caution">
    <text evidence="1">The sequence shown here is derived from an EMBL/GenBank/DDBJ whole genome shotgun (WGS) entry which is preliminary data.</text>
</comment>
<reference evidence="1 2" key="1">
    <citation type="submission" date="2019-01" db="EMBL/GenBank/DDBJ databases">
        <title>Sinorhodobacter populi sp. nov. isolated from the symptomatic bark tissue of Populus euramericana canker.</title>
        <authorList>
            <person name="Xu G."/>
        </authorList>
    </citation>
    <scope>NUCLEOTIDE SEQUENCE [LARGE SCALE GENOMIC DNA]</scope>
    <source>
        <strain evidence="1 2">CCTCC AB2012026</strain>
    </source>
</reference>
<dbReference type="Proteomes" id="UP000286594">
    <property type="component" value="Unassembled WGS sequence"/>
</dbReference>
<dbReference type="AlphaFoldDB" id="A0A443LT90"/>
<dbReference type="OrthoDB" id="8478628at2"/>